<dbReference type="Pfam" id="PF02653">
    <property type="entry name" value="BPD_transp_2"/>
    <property type="match status" value="1"/>
</dbReference>
<comment type="caution">
    <text evidence="7">The sequence shown here is derived from an EMBL/GenBank/DDBJ whole genome shotgun (WGS) entry which is preliminary data.</text>
</comment>
<keyword evidence="2" id="KW-1003">Cell membrane</keyword>
<gene>
    <name evidence="7" type="ORF">NS331_01615</name>
</gene>
<feature type="transmembrane region" description="Helical" evidence="6">
    <location>
        <begin position="111"/>
        <end position="132"/>
    </location>
</feature>
<dbReference type="GO" id="GO:0015658">
    <property type="term" value="F:branched-chain amino acid transmembrane transporter activity"/>
    <property type="evidence" value="ECO:0007669"/>
    <property type="project" value="InterPro"/>
</dbReference>
<dbReference type="GO" id="GO:0005886">
    <property type="term" value="C:plasma membrane"/>
    <property type="evidence" value="ECO:0007669"/>
    <property type="project" value="UniProtKB-SubCell"/>
</dbReference>
<feature type="transmembrane region" description="Helical" evidence="6">
    <location>
        <begin position="184"/>
        <end position="203"/>
    </location>
</feature>
<feature type="transmembrane region" description="Helical" evidence="6">
    <location>
        <begin position="233"/>
        <end position="252"/>
    </location>
</feature>
<dbReference type="PANTHER" id="PTHR30482">
    <property type="entry name" value="HIGH-AFFINITY BRANCHED-CHAIN AMINO ACID TRANSPORT SYSTEM PERMEASE"/>
    <property type="match status" value="1"/>
</dbReference>
<dbReference type="AlphaFoldDB" id="A0A147HC14"/>
<evidence type="ECO:0000313" key="7">
    <source>
        <dbReference type="EMBL" id="KTT27595.1"/>
    </source>
</evidence>
<feature type="transmembrane region" description="Helical" evidence="6">
    <location>
        <begin position="307"/>
        <end position="330"/>
    </location>
</feature>
<evidence type="ECO:0000256" key="4">
    <source>
        <dbReference type="ARBA" id="ARBA00022989"/>
    </source>
</evidence>
<protein>
    <submittedName>
        <fullName evidence="7">ABC transporter permease</fullName>
    </submittedName>
</protein>
<dbReference type="CDD" id="cd06581">
    <property type="entry name" value="TM_PBP1_LivM_like"/>
    <property type="match status" value="1"/>
</dbReference>
<evidence type="ECO:0000256" key="6">
    <source>
        <dbReference type="SAM" id="Phobius"/>
    </source>
</evidence>
<dbReference type="PATRIC" id="fig|433924.3.peg.323"/>
<organism evidence="7 8">
    <name type="scientific">Pseudacidovorax intermedius</name>
    <dbReference type="NCBI Taxonomy" id="433924"/>
    <lineage>
        <taxon>Bacteria</taxon>
        <taxon>Pseudomonadati</taxon>
        <taxon>Pseudomonadota</taxon>
        <taxon>Betaproteobacteria</taxon>
        <taxon>Burkholderiales</taxon>
        <taxon>Comamonadaceae</taxon>
        <taxon>Pseudacidovorax</taxon>
    </lineage>
</organism>
<keyword evidence="8" id="KW-1185">Reference proteome</keyword>
<dbReference type="PANTHER" id="PTHR30482:SF17">
    <property type="entry name" value="ABC TRANSPORTER ATP-BINDING PROTEIN"/>
    <property type="match status" value="1"/>
</dbReference>
<keyword evidence="5 6" id="KW-0472">Membrane</keyword>
<evidence type="ECO:0000256" key="2">
    <source>
        <dbReference type="ARBA" id="ARBA00022475"/>
    </source>
</evidence>
<dbReference type="EMBL" id="LDSL01000011">
    <property type="protein sequence ID" value="KTT27595.1"/>
    <property type="molecule type" value="Genomic_DNA"/>
</dbReference>
<evidence type="ECO:0000256" key="1">
    <source>
        <dbReference type="ARBA" id="ARBA00004651"/>
    </source>
</evidence>
<dbReference type="Proteomes" id="UP000072741">
    <property type="component" value="Unassembled WGS sequence"/>
</dbReference>
<dbReference type="OrthoDB" id="9034298at2"/>
<dbReference type="InterPro" id="IPR001851">
    <property type="entry name" value="ABC_transp_permease"/>
</dbReference>
<feature type="transmembrane region" description="Helical" evidence="6">
    <location>
        <begin position="73"/>
        <end position="99"/>
    </location>
</feature>
<evidence type="ECO:0000256" key="3">
    <source>
        <dbReference type="ARBA" id="ARBA00022692"/>
    </source>
</evidence>
<feature type="transmembrane region" description="Helical" evidence="6">
    <location>
        <begin position="34"/>
        <end position="53"/>
    </location>
</feature>
<name>A0A147HC14_9BURK</name>
<dbReference type="InterPro" id="IPR043428">
    <property type="entry name" value="LivM-like"/>
</dbReference>
<proteinExistence type="predicted"/>
<evidence type="ECO:0000256" key="5">
    <source>
        <dbReference type="ARBA" id="ARBA00023136"/>
    </source>
</evidence>
<comment type="subcellular location">
    <subcellularLocation>
        <location evidence="1">Cell membrane</location>
        <topology evidence="1">Multi-pass membrane protein</topology>
    </subcellularLocation>
</comment>
<reference evidence="7 8" key="1">
    <citation type="journal article" date="2016" name="Front. Microbiol.">
        <title>Genomic Resource of Rice Seed Associated Bacteria.</title>
        <authorList>
            <person name="Midha S."/>
            <person name="Bansal K."/>
            <person name="Sharma S."/>
            <person name="Kumar N."/>
            <person name="Patil P.P."/>
            <person name="Chaudhry V."/>
            <person name="Patil P.B."/>
        </authorList>
    </citation>
    <scope>NUCLEOTIDE SEQUENCE [LARGE SCALE GENOMIC DNA]</scope>
    <source>
        <strain evidence="7 8">NS331</strain>
    </source>
</reference>
<feature type="transmembrane region" description="Helical" evidence="6">
    <location>
        <begin position="272"/>
        <end position="295"/>
    </location>
</feature>
<keyword evidence="4 6" id="KW-1133">Transmembrane helix</keyword>
<accession>A0A147HC14</accession>
<keyword evidence="3 6" id="KW-0812">Transmembrane</keyword>
<sequence>MSATLPTSSTAAAALPPAAPPAVTVQRHSRSSRVATPLALAAVVAIYAMPWWADGGLIRSVVELACYIALAQMWNLLAGYAGLVSVGQQAFVGVAGYAMFVLANKFGVDPFLAAGLCVVAPMLLAVPAYGLLHRLDGPYFAIGTWVVAEACRLFVSTQDYVGSGSGMTLRAMAAYSPEARELGAAWLAATLLLLTVGGSVLLMRSRFGLALTAMRDNPVAAASQGVNVGRLRFLVYVAAAAGTGLAGAVYYLSALRISPAAGFDPNWSSICIFIVMVGGIGTIEGPLVGALLYFAADRLFGQYGTPYMVVLGLLTLLVALYARQGLWGLWSRRVDAPWFALRRRLAGPG</sequence>
<evidence type="ECO:0000313" key="8">
    <source>
        <dbReference type="Proteomes" id="UP000072741"/>
    </source>
</evidence>